<reference evidence="1" key="1">
    <citation type="submission" date="2023-10" db="EMBL/GenBank/DDBJ databases">
        <authorList>
            <person name="Chen Y."/>
            <person name="Shah S."/>
            <person name="Dougan E. K."/>
            <person name="Thang M."/>
            <person name="Chan C."/>
        </authorList>
    </citation>
    <scope>NUCLEOTIDE SEQUENCE [LARGE SCALE GENOMIC DNA]</scope>
</reference>
<proteinExistence type="predicted"/>
<organism evidence="1 2">
    <name type="scientific">Prorocentrum cordatum</name>
    <dbReference type="NCBI Taxonomy" id="2364126"/>
    <lineage>
        <taxon>Eukaryota</taxon>
        <taxon>Sar</taxon>
        <taxon>Alveolata</taxon>
        <taxon>Dinophyceae</taxon>
        <taxon>Prorocentrales</taxon>
        <taxon>Prorocentraceae</taxon>
        <taxon>Prorocentrum</taxon>
    </lineage>
</organism>
<name>A0ABN9S4R2_9DINO</name>
<accession>A0ABN9S4R2</accession>
<dbReference type="Proteomes" id="UP001189429">
    <property type="component" value="Unassembled WGS sequence"/>
</dbReference>
<protein>
    <submittedName>
        <fullName evidence="1">Uncharacterized protein</fullName>
    </submittedName>
</protein>
<gene>
    <name evidence="1" type="ORF">PCOR1329_LOCUS26473</name>
</gene>
<feature type="non-terminal residue" evidence="1">
    <location>
        <position position="1"/>
    </location>
</feature>
<evidence type="ECO:0000313" key="1">
    <source>
        <dbReference type="EMBL" id="CAK0826761.1"/>
    </source>
</evidence>
<comment type="caution">
    <text evidence="1">The sequence shown here is derived from an EMBL/GenBank/DDBJ whole genome shotgun (WGS) entry which is preliminary data.</text>
</comment>
<keyword evidence="2" id="KW-1185">Reference proteome</keyword>
<evidence type="ECO:0000313" key="2">
    <source>
        <dbReference type="Proteomes" id="UP001189429"/>
    </source>
</evidence>
<feature type="non-terminal residue" evidence="1">
    <location>
        <position position="109"/>
    </location>
</feature>
<dbReference type="EMBL" id="CAUYUJ010009429">
    <property type="protein sequence ID" value="CAK0826761.1"/>
    <property type="molecule type" value="Genomic_DNA"/>
</dbReference>
<sequence length="109" mass="12251">LKAIFTADEPRKLYGRFRTARQYNQGVATKYDQVANDKTSKGGAKRAASVMLVAWLVDPEMDELFWDVAQGISYSEGVTSESTWMSQKQLCDKYGESDAEEMIDQGLVQ</sequence>